<evidence type="ECO:0000313" key="1">
    <source>
        <dbReference type="EMBL" id="OQK16744.1"/>
    </source>
</evidence>
<reference evidence="1 2" key="1">
    <citation type="submission" date="2015-12" db="EMBL/GenBank/DDBJ databases">
        <authorList>
            <person name="Shamseldin A."/>
            <person name="Moawad H."/>
            <person name="Abd El-Rahim W.M."/>
            <person name="Sadowsky M.J."/>
        </authorList>
    </citation>
    <scope>NUCLEOTIDE SEQUENCE [LARGE SCALE GENOMIC DNA]</scope>
    <source>
        <strain evidence="1 2">WF1</strain>
    </source>
</reference>
<name>A0A1V8M5B1_9GAMM</name>
<dbReference type="Proteomes" id="UP000191980">
    <property type="component" value="Unassembled WGS sequence"/>
</dbReference>
<proteinExistence type="predicted"/>
<keyword evidence="2" id="KW-1185">Reference proteome</keyword>
<dbReference type="EMBL" id="LPUF01000001">
    <property type="protein sequence ID" value="OQK16744.1"/>
    <property type="molecule type" value="Genomic_DNA"/>
</dbReference>
<dbReference type="OrthoDB" id="9916781at2"/>
<sequence length="326" mass="37562">MALPEAILNELKSLNGLTVRQRAEYRKLPDRLKIRQIVELTSDDENERARFSQYLVEKCRTNELPHYGDINGWQWMEGKDENPYPEILKSSAASNLKTFIGVITNAVRNGSGLSTSCSDYRGEVTYYEQDNYWILTTKDTSPTDEIQEVHPVERLNNIRARNLKQLLNGLKHTLNTQIKPTDYRCIGYAKDCLIHKDDFLKHIPFDENWLIANWFDGSQVHLCSPKIETNTNSIGIGDEKRLKDLEDFIDLLVKTAQGKVQIDVLALPIPKKLFLKVLKDRHKGKSHWNIGISAFENVWELRDRKMCGIKGATQEKGKYFLKNILG</sequence>
<protein>
    <submittedName>
        <fullName evidence="1">Uncharacterized protein</fullName>
    </submittedName>
</protein>
<dbReference type="STRING" id="1420851.AU255_02220"/>
<evidence type="ECO:0000313" key="2">
    <source>
        <dbReference type="Proteomes" id="UP000191980"/>
    </source>
</evidence>
<comment type="caution">
    <text evidence="1">The sequence shown here is derived from an EMBL/GenBank/DDBJ whole genome shotgun (WGS) entry which is preliminary data.</text>
</comment>
<accession>A0A1V8M5B1</accession>
<gene>
    <name evidence="1" type="ORF">AU255_02220</name>
</gene>
<organism evidence="1 2">
    <name type="scientific">Methyloprofundus sedimenti</name>
    <dbReference type="NCBI Taxonomy" id="1420851"/>
    <lineage>
        <taxon>Bacteria</taxon>
        <taxon>Pseudomonadati</taxon>
        <taxon>Pseudomonadota</taxon>
        <taxon>Gammaproteobacteria</taxon>
        <taxon>Methylococcales</taxon>
        <taxon>Methylococcaceae</taxon>
        <taxon>Methyloprofundus</taxon>
    </lineage>
</organism>
<dbReference type="RefSeq" id="WP_080521367.1">
    <property type="nucleotide sequence ID" value="NZ_LPUF01000001.1"/>
</dbReference>
<dbReference type="AlphaFoldDB" id="A0A1V8M5B1"/>